<evidence type="ECO:0000313" key="1">
    <source>
        <dbReference type="EMBL" id="GIY55572.1"/>
    </source>
</evidence>
<comment type="caution">
    <text evidence="1">The sequence shown here is derived from an EMBL/GenBank/DDBJ whole genome shotgun (WGS) entry which is preliminary data.</text>
</comment>
<name>A0AAV4UCK9_CAEEX</name>
<protein>
    <submittedName>
        <fullName evidence="1">Uncharacterized protein</fullName>
    </submittedName>
</protein>
<evidence type="ECO:0000313" key="2">
    <source>
        <dbReference type="Proteomes" id="UP001054945"/>
    </source>
</evidence>
<sequence length="103" mass="11918">MSCERERPFPKRSICIPSEESLRKTQLEASAAKTSEKEVTCVDSKMAFPTRLICIIIIKTAQEGRKWKINKKKNKKFSSNSFHNSERESRFCRMVIKNPLAPL</sequence>
<keyword evidence="2" id="KW-1185">Reference proteome</keyword>
<organism evidence="1 2">
    <name type="scientific">Caerostris extrusa</name>
    <name type="common">Bark spider</name>
    <name type="synonym">Caerostris bankana</name>
    <dbReference type="NCBI Taxonomy" id="172846"/>
    <lineage>
        <taxon>Eukaryota</taxon>
        <taxon>Metazoa</taxon>
        <taxon>Ecdysozoa</taxon>
        <taxon>Arthropoda</taxon>
        <taxon>Chelicerata</taxon>
        <taxon>Arachnida</taxon>
        <taxon>Araneae</taxon>
        <taxon>Araneomorphae</taxon>
        <taxon>Entelegynae</taxon>
        <taxon>Araneoidea</taxon>
        <taxon>Araneidae</taxon>
        <taxon>Caerostris</taxon>
    </lineage>
</organism>
<dbReference type="EMBL" id="BPLR01012652">
    <property type="protein sequence ID" value="GIY55572.1"/>
    <property type="molecule type" value="Genomic_DNA"/>
</dbReference>
<gene>
    <name evidence="1" type="ORF">CEXT_505371</name>
</gene>
<proteinExistence type="predicted"/>
<dbReference type="AlphaFoldDB" id="A0AAV4UCK9"/>
<dbReference type="Proteomes" id="UP001054945">
    <property type="component" value="Unassembled WGS sequence"/>
</dbReference>
<reference evidence="1 2" key="1">
    <citation type="submission" date="2021-06" db="EMBL/GenBank/DDBJ databases">
        <title>Caerostris extrusa draft genome.</title>
        <authorList>
            <person name="Kono N."/>
            <person name="Arakawa K."/>
        </authorList>
    </citation>
    <scope>NUCLEOTIDE SEQUENCE [LARGE SCALE GENOMIC DNA]</scope>
</reference>
<accession>A0AAV4UCK9</accession>